<dbReference type="PROSITE" id="PS50056">
    <property type="entry name" value="TYR_PHOSPHATASE_2"/>
    <property type="match status" value="1"/>
</dbReference>
<accession>A0AA91BQ73</accession>
<dbReference type="PANTHER" id="PTHR23339">
    <property type="entry name" value="TYROSINE SPECIFIC PROTEIN PHOSPHATASE AND DUAL SPECIFICITY PROTEIN PHOSPHATASE"/>
    <property type="match status" value="1"/>
</dbReference>
<dbReference type="SUPFAM" id="SSF52799">
    <property type="entry name" value="(Phosphotyrosine protein) phosphatases II"/>
    <property type="match status" value="1"/>
</dbReference>
<dbReference type="Proteomes" id="UP000597886">
    <property type="component" value="Unassembled WGS sequence"/>
</dbReference>
<dbReference type="AlphaFoldDB" id="A0AA91BQ73"/>
<sequence>MSQLVIYALQVGGGTLALTSMPGRGGDYSSDLDMIAAWQPGLVVSMTTDVEMLQDGAQEFGSDIQSRASRWVHLPIEDFGAPTKAIDDAWPSVSAAARHALSGGGRVLVHCRGGCGRSGMIVLRLMVECGERADTALQRLRAVRPCAVETDAQLAWASRRAQAQVSLDSD</sequence>
<keyword evidence="1" id="KW-0378">Hydrolase</keyword>
<organism evidence="3 4">
    <name type="scientific">Ruegeria atlantica</name>
    <dbReference type="NCBI Taxonomy" id="81569"/>
    <lineage>
        <taxon>Bacteria</taxon>
        <taxon>Pseudomonadati</taxon>
        <taxon>Pseudomonadota</taxon>
        <taxon>Alphaproteobacteria</taxon>
        <taxon>Rhodobacterales</taxon>
        <taxon>Roseobacteraceae</taxon>
        <taxon>Ruegeria</taxon>
    </lineage>
</organism>
<dbReference type="Gene3D" id="3.90.190.10">
    <property type="entry name" value="Protein tyrosine phosphatase superfamily"/>
    <property type="match status" value="1"/>
</dbReference>
<feature type="domain" description="Tyrosine specific protein phosphatases" evidence="2">
    <location>
        <begin position="77"/>
        <end position="155"/>
    </location>
</feature>
<protein>
    <submittedName>
        <fullName evidence="3">Protein phosphatase</fullName>
    </submittedName>
</protein>
<dbReference type="GO" id="GO:0016791">
    <property type="term" value="F:phosphatase activity"/>
    <property type="evidence" value="ECO:0007669"/>
    <property type="project" value="UniProtKB-ARBA"/>
</dbReference>
<dbReference type="EMBL" id="WVRA01000013">
    <property type="protein sequence ID" value="NOE20740.1"/>
    <property type="molecule type" value="Genomic_DNA"/>
</dbReference>
<gene>
    <name evidence="3" type="ORF">GS634_21630</name>
</gene>
<dbReference type="InterPro" id="IPR016130">
    <property type="entry name" value="Tyr_Pase_AS"/>
</dbReference>
<dbReference type="PROSITE" id="PS00383">
    <property type="entry name" value="TYR_PHOSPHATASE_1"/>
    <property type="match status" value="1"/>
</dbReference>
<dbReference type="InterPro" id="IPR057023">
    <property type="entry name" value="PTP-SAK"/>
</dbReference>
<dbReference type="InterPro" id="IPR050561">
    <property type="entry name" value="PTP"/>
</dbReference>
<name>A0AA91BQ73_9RHOB</name>
<proteinExistence type="predicted"/>
<dbReference type="RefSeq" id="WP_171119863.1">
    <property type="nucleotide sequence ID" value="NZ_WVRA01000013.1"/>
</dbReference>
<evidence type="ECO:0000313" key="4">
    <source>
        <dbReference type="Proteomes" id="UP000597886"/>
    </source>
</evidence>
<evidence type="ECO:0000313" key="3">
    <source>
        <dbReference type="EMBL" id="NOE20740.1"/>
    </source>
</evidence>
<reference evidence="3" key="1">
    <citation type="submission" date="2019-12" db="EMBL/GenBank/DDBJ databases">
        <title>Ruegeria JWLKs population differentiation of coral mucus and skeleton niches.</title>
        <authorList>
            <person name="Luo D."/>
        </authorList>
    </citation>
    <scope>NUCLEOTIDE SEQUENCE</scope>
    <source>
        <strain evidence="3">HKCCD6181</strain>
    </source>
</reference>
<comment type="caution">
    <text evidence="3">The sequence shown here is derived from an EMBL/GenBank/DDBJ whole genome shotgun (WGS) entry which is preliminary data.</text>
</comment>
<evidence type="ECO:0000259" key="2">
    <source>
        <dbReference type="PROSITE" id="PS50056"/>
    </source>
</evidence>
<dbReference type="InterPro" id="IPR000387">
    <property type="entry name" value="Tyr_Pase_dom"/>
</dbReference>
<evidence type="ECO:0000256" key="1">
    <source>
        <dbReference type="ARBA" id="ARBA00022801"/>
    </source>
</evidence>
<dbReference type="Pfam" id="PF22784">
    <property type="entry name" value="PTP-SAK"/>
    <property type="match status" value="1"/>
</dbReference>
<dbReference type="InterPro" id="IPR029021">
    <property type="entry name" value="Prot-tyrosine_phosphatase-like"/>
</dbReference>